<dbReference type="GO" id="GO:0015293">
    <property type="term" value="F:symporter activity"/>
    <property type="evidence" value="ECO:0007669"/>
    <property type="project" value="InterPro"/>
</dbReference>
<reference evidence="4" key="1">
    <citation type="submission" date="2020-11" db="EMBL/GenBank/DDBJ databases">
        <authorList>
            <person name="Tran Van P."/>
        </authorList>
    </citation>
    <scope>NUCLEOTIDE SEQUENCE</scope>
</reference>
<dbReference type="GO" id="GO:0008643">
    <property type="term" value="P:carbohydrate transport"/>
    <property type="evidence" value="ECO:0007669"/>
    <property type="project" value="InterPro"/>
</dbReference>
<accession>A0A7R9HBL7</accession>
<evidence type="ECO:0000256" key="3">
    <source>
        <dbReference type="SAM" id="Phobius"/>
    </source>
</evidence>
<gene>
    <name evidence="4" type="ORF">TPSB3V08_LOCUS8970</name>
</gene>
<dbReference type="EMBL" id="OD006797">
    <property type="protein sequence ID" value="CAD7413366.1"/>
    <property type="molecule type" value="Genomic_DNA"/>
</dbReference>
<evidence type="ECO:0000313" key="4">
    <source>
        <dbReference type="EMBL" id="CAD7413366.1"/>
    </source>
</evidence>
<dbReference type="PANTHER" id="PTHR11328:SF28">
    <property type="entry name" value="MAJOR FACILITATOR SUPERFAMILY DOMAIN-CONTAINING PROTEIN 12"/>
    <property type="match status" value="1"/>
</dbReference>
<keyword evidence="3" id="KW-0812">Transmembrane</keyword>
<dbReference type="InterPro" id="IPR039672">
    <property type="entry name" value="MFS_2"/>
</dbReference>
<organism evidence="4">
    <name type="scientific">Timema poppense</name>
    <name type="common">Walking stick</name>
    <dbReference type="NCBI Taxonomy" id="170557"/>
    <lineage>
        <taxon>Eukaryota</taxon>
        <taxon>Metazoa</taxon>
        <taxon>Ecdysozoa</taxon>
        <taxon>Arthropoda</taxon>
        <taxon>Hexapoda</taxon>
        <taxon>Insecta</taxon>
        <taxon>Pterygota</taxon>
        <taxon>Neoptera</taxon>
        <taxon>Polyneoptera</taxon>
        <taxon>Phasmatodea</taxon>
        <taxon>Timematodea</taxon>
        <taxon>Timematoidea</taxon>
        <taxon>Timematidae</taxon>
        <taxon>Timema</taxon>
    </lineage>
</organism>
<feature type="region of interest" description="Disordered" evidence="2">
    <location>
        <begin position="85"/>
        <end position="105"/>
    </location>
</feature>
<sequence>MSFPPGVMNGEAVCEKSSLVATLGRPSTRHLTLFQKVSYGMGHIFNDICAAMWFSYILLFLQVVIGMPPALSGAMMLTDERKALKEEDKDIGQPGPSATKRPRRF</sequence>
<proteinExistence type="inferred from homology"/>
<dbReference type="AlphaFoldDB" id="A0A7R9HBL7"/>
<comment type="similarity">
    <text evidence="1">Belongs to the major facilitator superfamily.</text>
</comment>
<dbReference type="PANTHER" id="PTHR11328">
    <property type="entry name" value="MAJOR FACILITATOR SUPERFAMILY DOMAIN-CONTAINING PROTEIN"/>
    <property type="match status" value="1"/>
</dbReference>
<keyword evidence="3" id="KW-1133">Transmembrane helix</keyword>
<evidence type="ECO:0000256" key="2">
    <source>
        <dbReference type="SAM" id="MobiDB-lite"/>
    </source>
</evidence>
<keyword evidence="3" id="KW-0472">Membrane</keyword>
<feature type="transmembrane region" description="Helical" evidence="3">
    <location>
        <begin position="53"/>
        <end position="77"/>
    </location>
</feature>
<name>A0A7R9HBL7_TIMPO</name>
<protein>
    <submittedName>
        <fullName evidence="4">Uncharacterized protein</fullName>
    </submittedName>
</protein>
<evidence type="ECO:0000256" key="1">
    <source>
        <dbReference type="ARBA" id="ARBA00008335"/>
    </source>
</evidence>
<dbReference type="GO" id="GO:0005886">
    <property type="term" value="C:plasma membrane"/>
    <property type="evidence" value="ECO:0007669"/>
    <property type="project" value="TreeGrafter"/>
</dbReference>